<protein>
    <recommendedName>
        <fullName evidence="3">DUF481 domain-containing protein</fullName>
    </recommendedName>
</protein>
<dbReference type="InterPro" id="IPR007433">
    <property type="entry name" value="DUF481"/>
</dbReference>
<dbReference type="RefSeq" id="WP_344711879.1">
    <property type="nucleotide sequence ID" value="NZ_BAABCB010000002.1"/>
</dbReference>
<keyword evidence="2" id="KW-1185">Reference proteome</keyword>
<dbReference type="Pfam" id="PF04338">
    <property type="entry name" value="DUF481"/>
    <property type="match status" value="1"/>
</dbReference>
<evidence type="ECO:0008006" key="3">
    <source>
        <dbReference type="Google" id="ProtNLM"/>
    </source>
</evidence>
<accession>A0ABP8CKB0</accession>
<dbReference type="EMBL" id="BAABCB010000002">
    <property type="protein sequence ID" value="GAA4240152.1"/>
    <property type="molecule type" value="Genomic_DNA"/>
</dbReference>
<comment type="caution">
    <text evidence="1">The sequence shown here is derived from an EMBL/GenBank/DDBJ whole genome shotgun (WGS) entry which is preliminary data.</text>
</comment>
<name>A0ABP8CKB0_9FLAO</name>
<sequence>MKRFFLLVILVFSLNLTYAQIVNVESLRRISDTSKWSGSASLDIGLIKNTQSIFKITNSLRLQYNTRKNLYLFINDLKLEQIEDNSFVNKGIQHIRYNRKITERLKLEVFAQSQYDAISDIKFRGLLGLGPRFKLSKSKDYRFYLGTLLMFEHEESSDKTIDILRDFRGSVYFSCSLYPLENISLVSTTYYQPLLKQFSDFRISNQTSLGIKVLKNLLFKTSFTYNFDANPIIGIPKTQYELTNGIVYTFD</sequence>
<dbReference type="Proteomes" id="UP001501682">
    <property type="component" value="Unassembled WGS sequence"/>
</dbReference>
<evidence type="ECO:0000313" key="2">
    <source>
        <dbReference type="Proteomes" id="UP001501682"/>
    </source>
</evidence>
<gene>
    <name evidence="1" type="ORF">GCM10022292_01450</name>
</gene>
<organism evidence="1 2">
    <name type="scientific">Winogradskyella damuponensis</name>
    <dbReference type="NCBI Taxonomy" id="943939"/>
    <lineage>
        <taxon>Bacteria</taxon>
        <taxon>Pseudomonadati</taxon>
        <taxon>Bacteroidota</taxon>
        <taxon>Flavobacteriia</taxon>
        <taxon>Flavobacteriales</taxon>
        <taxon>Flavobacteriaceae</taxon>
        <taxon>Winogradskyella</taxon>
    </lineage>
</organism>
<evidence type="ECO:0000313" key="1">
    <source>
        <dbReference type="EMBL" id="GAA4240152.1"/>
    </source>
</evidence>
<reference evidence="2" key="1">
    <citation type="journal article" date="2019" name="Int. J. Syst. Evol. Microbiol.">
        <title>The Global Catalogue of Microorganisms (GCM) 10K type strain sequencing project: providing services to taxonomists for standard genome sequencing and annotation.</title>
        <authorList>
            <consortium name="The Broad Institute Genomics Platform"/>
            <consortium name="The Broad Institute Genome Sequencing Center for Infectious Disease"/>
            <person name="Wu L."/>
            <person name="Ma J."/>
        </authorList>
    </citation>
    <scope>NUCLEOTIDE SEQUENCE [LARGE SCALE GENOMIC DNA]</scope>
    <source>
        <strain evidence="2">JCM 17633</strain>
    </source>
</reference>
<proteinExistence type="predicted"/>